<keyword evidence="1" id="KW-0732">Signal</keyword>
<protein>
    <recommendedName>
        <fullName evidence="4">P-type DNA transfer protein VirB5</fullName>
    </recommendedName>
</protein>
<reference evidence="2 3" key="1">
    <citation type="submission" date="2019-07" db="EMBL/GenBank/DDBJ databases">
        <title>Whole genome shotgun sequence of Skermanella aerolata NBRC 106429.</title>
        <authorList>
            <person name="Hosoyama A."/>
            <person name="Uohara A."/>
            <person name="Ohji S."/>
            <person name="Ichikawa N."/>
        </authorList>
    </citation>
    <scope>NUCLEOTIDE SEQUENCE [LARGE SCALE GENOMIC DNA]</scope>
    <source>
        <strain evidence="2 3">NBRC 106429</strain>
    </source>
</reference>
<dbReference type="Pfam" id="PF07996">
    <property type="entry name" value="T4SS"/>
    <property type="match status" value="1"/>
</dbReference>
<dbReference type="SUPFAM" id="SSF101082">
    <property type="entry name" value="Typo IV secretion system protein TraC"/>
    <property type="match status" value="1"/>
</dbReference>
<dbReference type="InterPro" id="IPR023220">
    <property type="entry name" value="T4SS_VirB5-domain"/>
</dbReference>
<evidence type="ECO:0000313" key="3">
    <source>
        <dbReference type="Proteomes" id="UP000321523"/>
    </source>
</evidence>
<name>A0A512E1M4_9PROT</name>
<dbReference type="Gene3D" id="1.20.58.430">
    <property type="entry name" value="Type IV secretion system, VirB5-domain"/>
    <property type="match status" value="1"/>
</dbReference>
<evidence type="ECO:0000256" key="1">
    <source>
        <dbReference type="SAM" id="SignalP"/>
    </source>
</evidence>
<evidence type="ECO:0008006" key="4">
    <source>
        <dbReference type="Google" id="ProtNLM"/>
    </source>
</evidence>
<feature type="chain" id="PRO_5021710355" description="P-type DNA transfer protein VirB5" evidence="1">
    <location>
        <begin position="22"/>
        <end position="231"/>
    </location>
</feature>
<accession>A0A512E1M4</accession>
<sequence length="231" mass="25432">MIRRSLLAGVALAALTSPVHAIDIVLDPVQEVQGIEQLAQWAQQIAAMKQQYDQLVMTYNALAHATDLSGVAAALGGVTRTYLPEANIIPDMLGTAGYLWGRGQYFNEQDAYYAIESADRWTKEMERRRSVTSNAKALAAASSLDAQDHVMKLGVLQARLHAAQDVTEITAVNGLIALEQQNLDSHRAQVENIRLMMMADDRVSEQRAEQMQRESADRLLAATSPITDDLR</sequence>
<evidence type="ECO:0000313" key="2">
    <source>
        <dbReference type="EMBL" id="GEO42622.1"/>
    </source>
</evidence>
<dbReference type="AlphaFoldDB" id="A0A512E1M4"/>
<dbReference type="Proteomes" id="UP000321523">
    <property type="component" value="Unassembled WGS sequence"/>
</dbReference>
<comment type="caution">
    <text evidence="2">The sequence shown here is derived from an EMBL/GenBank/DDBJ whole genome shotgun (WGS) entry which is preliminary data.</text>
</comment>
<dbReference type="InterPro" id="IPR014158">
    <property type="entry name" value="T4SS_VirB5"/>
</dbReference>
<organism evidence="2 3">
    <name type="scientific">Skermanella aerolata</name>
    <dbReference type="NCBI Taxonomy" id="393310"/>
    <lineage>
        <taxon>Bacteria</taxon>
        <taxon>Pseudomonadati</taxon>
        <taxon>Pseudomonadota</taxon>
        <taxon>Alphaproteobacteria</taxon>
        <taxon>Rhodospirillales</taxon>
        <taxon>Azospirillaceae</taxon>
        <taxon>Skermanella</taxon>
    </lineage>
</organism>
<gene>
    <name evidence="2" type="ORF">SAE02_67700</name>
</gene>
<proteinExistence type="predicted"/>
<feature type="signal peptide" evidence="1">
    <location>
        <begin position="1"/>
        <end position="21"/>
    </location>
</feature>
<keyword evidence="3" id="KW-1185">Reference proteome</keyword>
<dbReference type="RefSeq" id="WP_147041153.1">
    <property type="nucleotide sequence ID" value="NZ_BJYZ01000046.1"/>
</dbReference>
<dbReference type="EMBL" id="BJYZ01000046">
    <property type="protein sequence ID" value="GEO42622.1"/>
    <property type="molecule type" value="Genomic_DNA"/>
</dbReference>